<keyword evidence="3" id="KW-0808">Transferase</keyword>
<dbReference type="PROSITE" id="PS50109">
    <property type="entry name" value="HIS_KIN"/>
    <property type="match status" value="1"/>
</dbReference>
<keyword evidence="8" id="KW-0472">Membrane</keyword>
<dbReference type="SUPFAM" id="SSF55874">
    <property type="entry name" value="ATPase domain of HSP90 chaperone/DNA topoisomerase II/histidine kinase"/>
    <property type="match status" value="1"/>
</dbReference>
<feature type="transmembrane region" description="Helical" evidence="8">
    <location>
        <begin position="55"/>
        <end position="74"/>
    </location>
</feature>
<dbReference type="PRINTS" id="PR00344">
    <property type="entry name" value="BCTRLSENSOR"/>
</dbReference>
<keyword evidence="8" id="KW-1133">Transmembrane helix</keyword>
<organism evidence="10 11">
    <name type="scientific">Clostridium sporogenes</name>
    <dbReference type="NCBI Taxonomy" id="1509"/>
    <lineage>
        <taxon>Bacteria</taxon>
        <taxon>Bacillati</taxon>
        <taxon>Bacillota</taxon>
        <taxon>Clostridia</taxon>
        <taxon>Eubacteriales</taxon>
        <taxon>Clostridiaceae</taxon>
        <taxon>Clostridium</taxon>
    </lineage>
</organism>
<evidence type="ECO:0000259" key="9">
    <source>
        <dbReference type="PROSITE" id="PS50109"/>
    </source>
</evidence>
<evidence type="ECO:0000256" key="2">
    <source>
        <dbReference type="ARBA" id="ARBA00012438"/>
    </source>
</evidence>
<dbReference type="AlphaFoldDB" id="A0ABD6RR93"/>
<feature type="transmembrane region" description="Helical" evidence="8">
    <location>
        <begin position="148"/>
        <end position="171"/>
    </location>
</feature>
<keyword evidence="4" id="KW-0547">Nucleotide-binding</keyword>
<name>A0ABD6RR93_CLOSG</name>
<dbReference type="PANTHER" id="PTHR43065:SF46">
    <property type="entry name" value="C4-DICARBOXYLATE TRANSPORT SENSOR PROTEIN DCTB"/>
    <property type="match status" value="1"/>
</dbReference>
<evidence type="ECO:0000256" key="4">
    <source>
        <dbReference type="ARBA" id="ARBA00022741"/>
    </source>
</evidence>
<dbReference type="InterPro" id="IPR005467">
    <property type="entry name" value="His_kinase_dom"/>
</dbReference>
<feature type="transmembrane region" description="Helical" evidence="8">
    <location>
        <begin position="7"/>
        <end position="25"/>
    </location>
</feature>
<evidence type="ECO:0000256" key="1">
    <source>
        <dbReference type="ARBA" id="ARBA00000085"/>
    </source>
</evidence>
<sequence>MKVKSNLNQLIFIGFLVMFSSQIYIKLFVNHFNISFGIIVLIILLYMIEMHDKIMVAITSSFLVYIIRIFVYFLENSEINSALRLGISNHFPEFIFYLVYITIYFIITIKNKNLNTLLFKLIICDFFANFTEMSIRHTIYLENFSLNIIIGLIFVAFLRSTLIWVMINLMIRYNTTLLKKEHTERYIKLLASNSTLKSEVYLMEKSMDNIEKVMGKSYKLYMDVSQKDLDEALKTEIMEITKDIHEIKKEFNLIVRGVNSLTNTKELKDSMNYYEILDILRHMINIEIKNTKIILKIHKGENFNTIYHYYLISIFRNIIMNSIDALKDKDNGLIYLNHNSINIDNRNGHCFEIIDNGQGIDEEDKKYAFNPGFSTKIDFKTGDVNRGLGLSIVKDIVETKLNGFVILTSTKGKGTKFMIFIPKDILEGARI</sequence>
<evidence type="ECO:0000256" key="6">
    <source>
        <dbReference type="ARBA" id="ARBA00022840"/>
    </source>
</evidence>
<keyword evidence="7" id="KW-0902">Two-component regulatory system</keyword>
<evidence type="ECO:0000313" key="11">
    <source>
        <dbReference type="Proteomes" id="UP000193911"/>
    </source>
</evidence>
<keyword evidence="6" id="KW-0067">ATP-binding</keyword>
<evidence type="ECO:0000256" key="8">
    <source>
        <dbReference type="SAM" id="Phobius"/>
    </source>
</evidence>
<dbReference type="Proteomes" id="UP000193911">
    <property type="component" value="Unassembled WGS sequence"/>
</dbReference>
<feature type="transmembrane region" description="Helical" evidence="8">
    <location>
        <begin position="94"/>
        <end position="110"/>
    </location>
</feature>
<keyword evidence="5 10" id="KW-0418">Kinase</keyword>
<evidence type="ECO:0000313" key="10">
    <source>
        <dbReference type="EMBL" id="OSB17755.1"/>
    </source>
</evidence>
<feature type="transmembrane region" description="Helical" evidence="8">
    <location>
        <begin position="31"/>
        <end position="48"/>
    </location>
</feature>
<protein>
    <recommendedName>
        <fullName evidence="2">histidine kinase</fullName>
        <ecNumber evidence="2">2.7.13.3</ecNumber>
    </recommendedName>
</protein>
<dbReference type="EC" id="2.7.13.3" evidence="2"/>
<evidence type="ECO:0000256" key="5">
    <source>
        <dbReference type="ARBA" id="ARBA00022777"/>
    </source>
</evidence>
<dbReference type="GO" id="GO:0005524">
    <property type="term" value="F:ATP binding"/>
    <property type="evidence" value="ECO:0007669"/>
    <property type="project" value="UniProtKB-KW"/>
</dbReference>
<dbReference type="PANTHER" id="PTHR43065">
    <property type="entry name" value="SENSOR HISTIDINE KINASE"/>
    <property type="match status" value="1"/>
</dbReference>
<dbReference type="GO" id="GO:0000160">
    <property type="term" value="P:phosphorelay signal transduction system"/>
    <property type="evidence" value="ECO:0007669"/>
    <property type="project" value="UniProtKB-KW"/>
</dbReference>
<dbReference type="GO" id="GO:0004673">
    <property type="term" value="F:protein histidine kinase activity"/>
    <property type="evidence" value="ECO:0007669"/>
    <property type="project" value="UniProtKB-EC"/>
</dbReference>
<feature type="domain" description="Histidine kinase" evidence="9">
    <location>
        <begin position="311"/>
        <end position="425"/>
    </location>
</feature>
<gene>
    <name evidence="10" type="ORF">B2H94_01075</name>
</gene>
<proteinExistence type="predicted"/>
<accession>A0ABD6RR93</accession>
<comment type="caution">
    <text evidence="10">The sequence shown here is derived from an EMBL/GenBank/DDBJ whole genome shotgun (WGS) entry which is preliminary data.</text>
</comment>
<dbReference type="InterPro" id="IPR004358">
    <property type="entry name" value="Sig_transdc_His_kin-like_C"/>
</dbReference>
<dbReference type="SMART" id="SM00387">
    <property type="entry name" value="HATPase_c"/>
    <property type="match status" value="1"/>
</dbReference>
<dbReference type="Gene3D" id="3.30.565.10">
    <property type="entry name" value="Histidine kinase-like ATPase, C-terminal domain"/>
    <property type="match status" value="1"/>
</dbReference>
<dbReference type="Pfam" id="PF02518">
    <property type="entry name" value="HATPase_c"/>
    <property type="match status" value="1"/>
</dbReference>
<reference evidence="10 11" key="1">
    <citation type="submission" date="2017-02" db="EMBL/GenBank/DDBJ databases">
        <title>Differentiating clades of botulinum-neurotoxin-producing Clostridia with a simple, multiplex PCR assay.</title>
        <authorList>
            <person name="Williamson C.H.D."/>
            <person name="Vazquez A."/>
            <person name="Hill K."/>
            <person name="Smith T.J."/>
            <person name="Nottingham R."/>
            <person name="Stone N.E."/>
            <person name="Sobek C.J."/>
            <person name="Cocking J.H."/>
            <person name="Fernandez R.A."/>
            <person name="Caballero P.A."/>
            <person name="Leiser O.P."/>
            <person name="Keim P."/>
            <person name="Sahl J.W."/>
        </authorList>
    </citation>
    <scope>NUCLEOTIDE SEQUENCE [LARGE SCALE GENOMIC DNA]</scope>
    <source>
        <strain evidence="10 11">CLS_DGF_0088_06</strain>
    </source>
</reference>
<evidence type="ECO:0000256" key="3">
    <source>
        <dbReference type="ARBA" id="ARBA00022679"/>
    </source>
</evidence>
<dbReference type="RefSeq" id="WP_085333083.1">
    <property type="nucleotide sequence ID" value="NZ_JANKAE010000005.1"/>
</dbReference>
<dbReference type="EMBL" id="MWJJ01000001">
    <property type="protein sequence ID" value="OSB17755.1"/>
    <property type="molecule type" value="Genomic_DNA"/>
</dbReference>
<dbReference type="InterPro" id="IPR036890">
    <property type="entry name" value="HATPase_C_sf"/>
</dbReference>
<comment type="catalytic activity">
    <reaction evidence="1">
        <text>ATP + protein L-histidine = ADP + protein N-phospho-L-histidine.</text>
        <dbReference type="EC" id="2.7.13.3"/>
    </reaction>
</comment>
<keyword evidence="8" id="KW-0812">Transmembrane</keyword>
<dbReference type="InterPro" id="IPR003594">
    <property type="entry name" value="HATPase_dom"/>
</dbReference>
<evidence type="ECO:0000256" key="7">
    <source>
        <dbReference type="ARBA" id="ARBA00023012"/>
    </source>
</evidence>